<reference evidence="8" key="1">
    <citation type="journal article" date="2019" name="Int. J. Syst. Evol. Microbiol.">
        <title>The Global Catalogue of Microorganisms (GCM) 10K type strain sequencing project: providing services to taxonomists for standard genome sequencing and annotation.</title>
        <authorList>
            <consortium name="The Broad Institute Genomics Platform"/>
            <consortium name="The Broad Institute Genome Sequencing Center for Infectious Disease"/>
            <person name="Wu L."/>
            <person name="Ma J."/>
        </authorList>
    </citation>
    <scope>NUCLEOTIDE SEQUENCE [LARGE SCALE GENOMIC DNA]</scope>
    <source>
        <strain evidence="8">CGMCC 1.16455</strain>
    </source>
</reference>
<evidence type="ECO:0000256" key="1">
    <source>
        <dbReference type="ARBA" id="ARBA00008779"/>
    </source>
</evidence>
<dbReference type="InterPro" id="IPR017850">
    <property type="entry name" value="Alkaline_phosphatase_core_sf"/>
</dbReference>
<dbReference type="InterPro" id="IPR024607">
    <property type="entry name" value="Sulfatase_CS"/>
</dbReference>
<comment type="caution">
    <text evidence="7">The sequence shown here is derived from an EMBL/GenBank/DDBJ whole genome shotgun (WGS) entry which is preliminary data.</text>
</comment>
<keyword evidence="4" id="KW-0106">Calcium</keyword>
<keyword evidence="3" id="KW-0378">Hydrolase</keyword>
<proteinExistence type="inferred from homology"/>
<sequence>MNDPRRPNIVILYADDLGWGDLGCFGADDIPTPHLDSLCRDGAKLSQWYSNSPVCSPSRASLLTGKYPAHAGVEAILGGTRHTPGLPAQATLASQLRDRGYRTGLFGKWHLGADAAYAPSHYGFEETFGFRAGCVDYYSHIFYWGGHNPVHDLWSDDDEVWRNGEYLTTVIGERAADFITRSAPSGPFFCYVPFNAPHYPMHAPAEHMERVAGLPEGRRETAAMIAAMDDAVGEILRALEESGTRDDTLVLMSSDNGPSRESRNWLDGEEVSYDGGSSGGLRGSKGSVFDGGIRVPGLLSWPARIPAGSELDQPGLMMDVLPTVLHAVDGTAPEMSEVDGVSLLDALCAAADVAERPLVWTYEGQYAVRRGRHKLVVEAREGMDPPAVVDRALYDLDGDPEESTDISAEAPEVVVALERDLAAYRASAATWSRELESA</sequence>
<dbReference type="PROSITE" id="PS00523">
    <property type="entry name" value="SULFATASE_1"/>
    <property type="match status" value="1"/>
</dbReference>
<feature type="region of interest" description="Disordered" evidence="5">
    <location>
        <begin position="249"/>
        <end position="279"/>
    </location>
</feature>
<keyword evidence="2" id="KW-0479">Metal-binding</keyword>
<dbReference type="Gene3D" id="3.40.720.10">
    <property type="entry name" value="Alkaline Phosphatase, subunit A"/>
    <property type="match status" value="1"/>
</dbReference>
<evidence type="ECO:0000256" key="5">
    <source>
        <dbReference type="SAM" id="MobiDB-lite"/>
    </source>
</evidence>
<dbReference type="PANTHER" id="PTHR42693:SF53">
    <property type="entry name" value="ENDO-4-O-SULFATASE"/>
    <property type="match status" value="1"/>
</dbReference>
<protein>
    <submittedName>
        <fullName evidence="7">Sulfatase</fullName>
    </submittedName>
</protein>
<dbReference type="Gene3D" id="3.30.1120.10">
    <property type="match status" value="1"/>
</dbReference>
<dbReference type="Proteomes" id="UP001595937">
    <property type="component" value="Unassembled WGS sequence"/>
</dbReference>
<organism evidence="7 8">
    <name type="scientific">Brachybacterium tyrofermentans</name>
    <dbReference type="NCBI Taxonomy" id="47848"/>
    <lineage>
        <taxon>Bacteria</taxon>
        <taxon>Bacillati</taxon>
        <taxon>Actinomycetota</taxon>
        <taxon>Actinomycetes</taxon>
        <taxon>Micrococcales</taxon>
        <taxon>Dermabacteraceae</taxon>
        <taxon>Brachybacterium</taxon>
    </lineage>
</organism>
<evidence type="ECO:0000256" key="2">
    <source>
        <dbReference type="ARBA" id="ARBA00022723"/>
    </source>
</evidence>
<feature type="domain" description="Sulfatase N-terminal" evidence="6">
    <location>
        <begin position="7"/>
        <end position="328"/>
    </location>
</feature>
<keyword evidence="8" id="KW-1185">Reference proteome</keyword>
<dbReference type="EMBL" id="JBHSLN010000077">
    <property type="protein sequence ID" value="MFC5298625.1"/>
    <property type="molecule type" value="Genomic_DNA"/>
</dbReference>
<dbReference type="InterPro" id="IPR050738">
    <property type="entry name" value="Sulfatase"/>
</dbReference>
<evidence type="ECO:0000313" key="8">
    <source>
        <dbReference type="Proteomes" id="UP001595937"/>
    </source>
</evidence>
<dbReference type="GeneID" id="303299317"/>
<dbReference type="PANTHER" id="PTHR42693">
    <property type="entry name" value="ARYLSULFATASE FAMILY MEMBER"/>
    <property type="match status" value="1"/>
</dbReference>
<dbReference type="SUPFAM" id="SSF53649">
    <property type="entry name" value="Alkaline phosphatase-like"/>
    <property type="match status" value="1"/>
</dbReference>
<gene>
    <name evidence="7" type="ORF">ACFPK8_14015</name>
</gene>
<evidence type="ECO:0000256" key="3">
    <source>
        <dbReference type="ARBA" id="ARBA00022801"/>
    </source>
</evidence>
<dbReference type="InterPro" id="IPR000917">
    <property type="entry name" value="Sulfatase_N"/>
</dbReference>
<dbReference type="Pfam" id="PF00884">
    <property type="entry name" value="Sulfatase"/>
    <property type="match status" value="1"/>
</dbReference>
<evidence type="ECO:0000259" key="6">
    <source>
        <dbReference type="Pfam" id="PF00884"/>
    </source>
</evidence>
<name>A0ABW0FLA9_9MICO</name>
<comment type="similarity">
    <text evidence="1">Belongs to the sulfatase family.</text>
</comment>
<evidence type="ECO:0000313" key="7">
    <source>
        <dbReference type="EMBL" id="MFC5298625.1"/>
    </source>
</evidence>
<accession>A0ABW0FLA9</accession>
<dbReference type="RefSeq" id="WP_343926559.1">
    <property type="nucleotide sequence ID" value="NZ_BAAAIR010000104.1"/>
</dbReference>
<evidence type="ECO:0000256" key="4">
    <source>
        <dbReference type="ARBA" id="ARBA00022837"/>
    </source>
</evidence>